<gene>
    <name evidence="2" type="ORF">L211DRAFT_231713</name>
</gene>
<evidence type="ECO:0000313" key="2">
    <source>
        <dbReference type="EMBL" id="RPB23562.1"/>
    </source>
</evidence>
<evidence type="ECO:0000313" key="3">
    <source>
        <dbReference type="Proteomes" id="UP000267821"/>
    </source>
</evidence>
<protein>
    <submittedName>
        <fullName evidence="2">Uncharacterized protein</fullName>
    </submittedName>
</protein>
<organism evidence="2 3">
    <name type="scientific">Terfezia boudieri ATCC MYA-4762</name>
    <dbReference type="NCBI Taxonomy" id="1051890"/>
    <lineage>
        <taxon>Eukaryota</taxon>
        <taxon>Fungi</taxon>
        <taxon>Dikarya</taxon>
        <taxon>Ascomycota</taxon>
        <taxon>Pezizomycotina</taxon>
        <taxon>Pezizomycetes</taxon>
        <taxon>Pezizales</taxon>
        <taxon>Pezizaceae</taxon>
        <taxon>Terfezia</taxon>
    </lineage>
</organism>
<feature type="region of interest" description="Disordered" evidence="1">
    <location>
        <begin position="1"/>
        <end position="47"/>
    </location>
</feature>
<dbReference type="EMBL" id="ML121545">
    <property type="protein sequence ID" value="RPB23562.1"/>
    <property type="molecule type" value="Genomic_DNA"/>
</dbReference>
<dbReference type="AlphaFoldDB" id="A0A3N4LQM2"/>
<accession>A0A3N4LQM2</accession>
<keyword evidence="3" id="KW-1185">Reference proteome</keyword>
<dbReference type="InParanoid" id="A0A3N4LQM2"/>
<name>A0A3N4LQM2_9PEZI</name>
<dbReference type="Proteomes" id="UP000267821">
    <property type="component" value="Unassembled WGS sequence"/>
</dbReference>
<dbReference type="OrthoDB" id="10330592at2759"/>
<reference evidence="2 3" key="1">
    <citation type="journal article" date="2018" name="Nat. Ecol. Evol.">
        <title>Pezizomycetes genomes reveal the molecular basis of ectomycorrhizal truffle lifestyle.</title>
        <authorList>
            <person name="Murat C."/>
            <person name="Payen T."/>
            <person name="Noel B."/>
            <person name="Kuo A."/>
            <person name="Morin E."/>
            <person name="Chen J."/>
            <person name="Kohler A."/>
            <person name="Krizsan K."/>
            <person name="Balestrini R."/>
            <person name="Da Silva C."/>
            <person name="Montanini B."/>
            <person name="Hainaut M."/>
            <person name="Levati E."/>
            <person name="Barry K.W."/>
            <person name="Belfiori B."/>
            <person name="Cichocki N."/>
            <person name="Clum A."/>
            <person name="Dockter R.B."/>
            <person name="Fauchery L."/>
            <person name="Guy J."/>
            <person name="Iotti M."/>
            <person name="Le Tacon F."/>
            <person name="Lindquist E.A."/>
            <person name="Lipzen A."/>
            <person name="Malagnac F."/>
            <person name="Mello A."/>
            <person name="Molinier V."/>
            <person name="Miyauchi S."/>
            <person name="Poulain J."/>
            <person name="Riccioni C."/>
            <person name="Rubini A."/>
            <person name="Sitrit Y."/>
            <person name="Splivallo R."/>
            <person name="Traeger S."/>
            <person name="Wang M."/>
            <person name="Zifcakova L."/>
            <person name="Wipf D."/>
            <person name="Zambonelli A."/>
            <person name="Paolocci F."/>
            <person name="Nowrousian M."/>
            <person name="Ottonello S."/>
            <person name="Baldrian P."/>
            <person name="Spatafora J.W."/>
            <person name="Henrissat B."/>
            <person name="Nagy L.G."/>
            <person name="Aury J.M."/>
            <person name="Wincker P."/>
            <person name="Grigoriev I.V."/>
            <person name="Bonfante P."/>
            <person name="Martin F.M."/>
        </authorList>
    </citation>
    <scope>NUCLEOTIDE SEQUENCE [LARGE SCALE GENOMIC DNA]</scope>
    <source>
        <strain evidence="2 3">ATCC MYA-4762</strain>
    </source>
</reference>
<proteinExistence type="predicted"/>
<sequence length="264" mass="28905">MAFLDTGPLNSRSRPSFTIAPPRNTVPPPDISCTRGPPELSFKPRSRVNPAVLMVPQKVPIAITPGLSTKNDHESPPPSPLDQGENVPSAISLPLRVQPQTPPAASGPHQLLPSPPPSSERPTSVISDFQYAILAPYLQPPKVPSAIHLLTADLFPKLAANAHSSALTIPCLPQQFSVWRTRNSHWLQDFDSRWEYSSREGLFIIKCMPTPIHEAFSMHATCVIHEELRKITSLRASSTNISVATNTGIYPSPYTYYSNPTPLV</sequence>
<evidence type="ECO:0000256" key="1">
    <source>
        <dbReference type="SAM" id="MobiDB-lite"/>
    </source>
</evidence>
<feature type="region of interest" description="Disordered" evidence="1">
    <location>
        <begin position="64"/>
        <end position="122"/>
    </location>
</feature>